<name>A0A9W6FC23_9FIRM</name>
<organism evidence="2 3">
    <name type="scientific">Sellimonas catena</name>
    <dbReference type="NCBI Taxonomy" id="2994035"/>
    <lineage>
        <taxon>Bacteria</taxon>
        <taxon>Bacillati</taxon>
        <taxon>Bacillota</taxon>
        <taxon>Clostridia</taxon>
        <taxon>Lachnospirales</taxon>
        <taxon>Lachnospiraceae</taxon>
        <taxon>Sellimonas</taxon>
    </lineage>
</organism>
<dbReference type="InterPro" id="IPR000086">
    <property type="entry name" value="NUDIX_hydrolase_dom"/>
</dbReference>
<dbReference type="RefSeq" id="WP_087168217.1">
    <property type="nucleotide sequence ID" value="NZ_BSBO01000008.1"/>
</dbReference>
<keyword evidence="3" id="KW-1185">Reference proteome</keyword>
<reference evidence="2 3" key="1">
    <citation type="journal article" date="2023" name="Int. J. Syst. Evol. Microbiol.">
        <title>Sellimonas catena sp. nov., isolated from human faeces.</title>
        <authorList>
            <person name="Hisatomi A."/>
            <person name="Ohkuma M."/>
            <person name="Sakamoto M."/>
        </authorList>
    </citation>
    <scope>NUCLEOTIDE SEQUENCE [LARGE SCALE GENOMIC DNA]</scope>
    <source>
        <strain evidence="2 3">12EGH17</strain>
    </source>
</reference>
<dbReference type="AlphaFoldDB" id="A0A9W6FC23"/>
<dbReference type="PROSITE" id="PS51462">
    <property type="entry name" value="NUDIX"/>
    <property type="match status" value="1"/>
</dbReference>
<evidence type="ECO:0000259" key="1">
    <source>
        <dbReference type="PROSITE" id="PS51462"/>
    </source>
</evidence>
<evidence type="ECO:0000313" key="2">
    <source>
        <dbReference type="EMBL" id="GLG03894.1"/>
    </source>
</evidence>
<protein>
    <recommendedName>
        <fullName evidence="1">Nudix hydrolase domain-containing protein</fullName>
    </recommendedName>
</protein>
<dbReference type="PANTHER" id="PTHR43736">
    <property type="entry name" value="ADP-RIBOSE PYROPHOSPHATASE"/>
    <property type="match status" value="1"/>
</dbReference>
<dbReference type="InterPro" id="IPR015797">
    <property type="entry name" value="NUDIX_hydrolase-like_dom_sf"/>
</dbReference>
<dbReference type="EMBL" id="BSBO01000008">
    <property type="protein sequence ID" value="GLG03894.1"/>
    <property type="molecule type" value="Genomic_DNA"/>
</dbReference>
<gene>
    <name evidence="2" type="ORF">Selli1_10680</name>
</gene>
<dbReference type="CDD" id="cd18873">
    <property type="entry name" value="NUDIX_NadM_like"/>
    <property type="match status" value="1"/>
</dbReference>
<dbReference type="Gene3D" id="3.90.79.10">
    <property type="entry name" value="Nucleoside Triphosphate Pyrophosphohydrolase"/>
    <property type="match status" value="1"/>
</dbReference>
<sequence>MPAFFEDIEAFRGDGSRNEKGESLEAFLEKYDPYKYKNPCCTVDMAVFGYSGTEPDRAEDLKVLLIRRKNHPSIGDWALPGGFIDLYEDLEESAKRELYEETHIEGVETEQIRAFGDVRRDPRARVITTAFMALVRLEDVKAQAGDDAKDAAWFTIDVSEKETEEGSFYAMELSNPERKLLLKPLVCLRETGELIRKEETVIRDRGHVASDHAAILLLAWLKLKRRMENARAKKETKIK</sequence>
<dbReference type="Pfam" id="PF00293">
    <property type="entry name" value="NUDIX"/>
    <property type="match status" value="1"/>
</dbReference>
<dbReference type="Proteomes" id="UP001145145">
    <property type="component" value="Unassembled WGS sequence"/>
</dbReference>
<proteinExistence type="predicted"/>
<feature type="domain" description="Nudix hydrolase" evidence="1">
    <location>
        <begin position="42"/>
        <end position="186"/>
    </location>
</feature>
<dbReference type="PANTHER" id="PTHR43736:SF4">
    <property type="entry name" value="SLR1690 PROTEIN"/>
    <property type="match status" value="1"/>
</dbReference>
<dbReference type="SUPFAM" id="SSF55811">
    <property type="entry name" value="Nudix"/>
    <property type="match status" value="1"/>
</dbReference>
<comment type="caution">
    <text evidence="2">The sequence shown here is derived from an EMBL/GenBank/DDBJ whole genome shotgun (WGS) entry which is preliminary data.</text>
</comment>
<accession>A0A9W6FC23</accession>
<evidence type="ECO:0000313" key="3">
    <source>
        <dbReference type="Proteomes" id="UP001145145"/>
    </source>
</evidence>